<dbReference type="RefSeq" id="WP_220480517.1">
    <property type="nucleotide sequence ID" value="NZ_JACGWZ010000005.1"/>
</dbReference>
<dbReference type="AlphaFoldDB" id="A0A839E075"/>
<sequence length="54" mass="6108">MSYDRLMQDAKQIEKSAAEAEYIQRLRLAGRAGAMAVDRGEIEAKYENCAQPLF</sequence>
<protein>
    <submittedName>
        <fullName evidence="1">Uncharacterized protein</fullName>
    </submittedName>
</protein>
<comment type="caution">
    <text evidence="1">The sequence shown here is derived from an EMBL/GenBank/DDBJ whole genome shotgun (WGS) entry which is preliminary data.</text>
</comment>
<gene>
    <name evidence="1" type="ORF">FHX42_003695</name>
</gene>
<dbReference type="EMBL" id="JACGWZ010000005">
    <property type="protein sequence ID" value="MBA8826319.1"/>
    <property type="molecule type" value="Genomic_DNA"/>
</dbReference>
<organism evidence="1 2">
    <name type="scientific">Halosaccharopolyspora lacisalsi</name>
    <dbReference type="NCBI Taxonomy" id="1000566"/>
    <lineage>
        <taxon>Bacteria</taxon>
        <taxon>Bacillati</taxon>
        <taxon>Actinomycetota</taxon>
        <taxon>Actinomycetes</taxon>
        <taxon>Pseudonocardiales</taxon>
        <taxon>Pseudonocardiaceae</taxon>
        <taxon>Halosaccharopolyspora</taxon>
    </lineage>
</organism>
<proteinExistence type="predicted"/>
<evidence type="ECO:0000313" key="2">
    <source>
        <dbReference type="Proteomes" id="UP000569329"/>
    </source>
</evidence>
<dbReference type="Proteomes" id="UP000569329">
    <property type="component" value="Unassembled WGS sequence"/>
</dbReference>
<keyword evidence="2" id="KW-1185">Reference proteome</keyword>
<evidence type="ECO:0000313" key="1">
    <source>
        <dbReference type="EMBL" id="MBA8826319.1"/>
    </source>
</evidence>
<accession>A0A839E075</accession>
<name>A0A839E075_9PSEU</name>
<reference evidence="1 2" key="1">
    <citation type="submission" date="2020-07" db="EMBL/GenBank/DDBJ databases">
        <title>Sequencing the genomes of 1000 actinobacteria strains.</title>
        <authorList>
            <person name="Klenk H.-P."/>
        </authorList>
    </citation>
    <scope>NUCLEOTIDE SEQUENCE [LARGE SCALE GENOMIC DNA]</scope>
    <source>
        <strain evidence="1 2">DSM 45975</strain>
    </source>
</reference>